<organism evidence="2 3">
    <name type="scientific">Paspalum notatum var. saurae</name>
    <dbReference type="NCBI Taxonomy" id="547442"/>
    <lineage>
        <taxon>Eukaryota</taxon>
        <taxon>Viridiplantae</taxon>
        <taxon>Streptophyta</taxon>
        <taxon>Embryophyta</taxon>
        <taxon>Tracheophyta</taxon>
        <taxon>Spermatophyta</taxon>
        <taxon>Magnoliopsida</taxon>
        <taxon>Liliopsida</taxon>
        <taxon>Poales</taxon>
        <taxon>Poaceae</taxon>
        <taxon>PACMAD clade</taxon>
        <taxon>Panicoideae</taxon>
        <taxon>Andropogonodae</taxon>
        <taxon>Paspaleae</taxon>
        <taxon>Paspalinae</taxon>
        <taxon>Paspalum</taxon>
    </lineage>
</organism>
<dbReference type="EMBL" id="CP144751">
    <property type="protein sequence ID" value="WVZ84718.1"/>
    <property type="molecule type" value="Genomic_DNA"/>
</dbReference>
<proteinExistence type="predicted"/>
<accession>A0AAQ3X3N6</accession>
<reference evidence="2 3" key="1">
    <citation type="submission" date="2024-02" db="EMBL/GenBank/DDBJ databases">
        <title>High-quality chromosome-scale genome assembly of Pensacola bahiagrass (Paspalum notatum Flugge var. saurae).</title>
        <authorList>
            <person name="Vega J.M."/>
            <person name="Podio M."/>
            <person name="Orjuela J."/>
            <person name="Siena L.A."/>
            <person name="Pessino S.C."/>
            <person name="Combes M.C."/>
            <person name="Mariac C."/>
            <person name="Albertini E."/>
            <person name="Pupilli F."/>
            <person name="Ortiz J.P.A."/>
            <person name="Leblanc O."/>
        </authorList>
    </citation>
    <scope>NUCLEOTIDE SEQUENCE [LARGE SCALE GENOMIC DNA]</scope>
    <source>
        <strain evidence="2">R1</strain>
        <tissue evidence="2">Leaf</tissue>
    </source>
</reference>
<feature type="compositionally biased region" description="Polar residues" evidence="1">
    <location>
        <begin position="107"/>
        <end position="116"/>
    </location>
</feature>
<name>A0AAQ3X3N6_PASNO</name>
<keyword evidence="3" id="KW-1185">Reference proteome</keyword>
<sequence>MKSSLWKLQGFALQRHEQRVDRDHGRGHSTSAAVAAADELLAAAQIIVPVPELRGAGLTRLSSMVVVRAVSDESLPTDMVLLTTSETTGRSARQPGSRPYRLPYFTTGESHQSSMV</sequence>
<protein>
    <submittedName>
        <fullName evidence="2">Uncharacterized protein</fullName>
    </submittedName>
</protein>
<evidence type="ECO:0000256" key="1">
    <source>
        <dbReference type="SAM" id="MobiDB-lite"/>
    </source>
</evidence>
<feature type="region of interest" description="Disordered" evidence="1">
    <location>
        <begin position="83"/>
        <end position="116"/>
    </location>
</feature>
<evidence type="ECO:0000313" key="3">
    <source>
        <dbReference type="Proteomes" id="UP001341281"/>
    </source>
</evidence>
<evidence type="ECO:0000313" key="2">
    <source>
        <dbReference type="EMBL" id="WVZ84718.1"/>
    </source>
</evidence>
<dbReference type="AlphaFoldDB" id="A0AAQ3X3N6"/>
<dbReference type="Proteomes" id="UP001341281">
    <property type="component" value="Chromosome 07"/>
</dbReference>
<gene>
    <name evidence="2" type="ORF">U9M48_031712</name>
</gene>